<keyword evidence="3" id="KW-0460">Magnesium</keyword>
<dbReference type="OrthoDB" id="9776368at2"/>
<keyword evidence="6" id="KW-1185">Reference proteome</keyword>
<dbReference type="STRING" id="64971.SAMN05421831_10924"/>
<dbReference type="Pfam" id="PF13419">
    <property type="entry name" value="HAD_2"/>
    <property type="match status" value="1"/>
</dbReference>
<evidence type="ECO:0000256" key="4">
    <source>
        <dbReference type="ARBA" id="ARBA00023277"/>
    </source>
</evidence>
<evidence type="ECO:0000256" key="3">
    <source>
        <dbReference type="ARBA" id="ARBA00022842"/>
    </source>
</evidence>
<reference evidence="6" key="1">
    <citation type="submission" date="2016-10" db="EMBL/GenBank/DDBJ databases">
        <authorList>
            <person name="Varghese N."/>
            <person name="Submissions S."/>
        </authorList>
    </citation>
    <scope>NUCLEOTIDE SEQUENCE [LARGE SCALE GENOMIC DNA]</scope>
    <source>
        <strain evidence="6">DSM 7165</strain>
    </source>
</reference>
<dbReference type="Gene3D" id="3.40.50.1000">
    <property type="entry name" value="HAD superfamily/HAD-like"/>
    <property type="match status" value="1"/>
</dbReference>
<keyword evidence="4" id="KW-0119">Carbohydrate metabolism</keyword>
<dbReference type="InterPro" id="IPR023214">
    <property type="entry name" value="HAD_sf"/>
</dbReference>
<dbReference type="GO" id="GO:0005829">
    <property type="term" value="C:cytosol"/>
    <property type="evidence" value="ECO:0007669"/>
    <property type="project" value="TreeGrafter"/>
</dbReference>
<dbReference type="NCBIfam" id="TIGR01549">
    <property type="entry name" value="HAD-SF-IA-v1"/>
    <property type="match status" value="1"/>
</dbReference>
<dbReference type="NCBIfam" id="TIGR01509">
    <property type="entry name" value="HAD-SF-IA-v3"/>
    <property type="match status" value="1"/>
</dbReference>
<dbReference type="PANTHER" id="PTHR43434:SF23">
    <property type="entry name" value="PHOSPHOGLYCOLATE PHOSPHATASE"/>
    <property type="match status" value="1"/>
</dbReference>
<dbReference type="AlphaFoldDB" id="A0A1H6TDU4"/>
<dbReference type="RefSeq" id="WP_093310491.1">
    <property type="nucleotide sequence ID" value="NZ_FNYH01000009.1"/>
</dbReference>
<dbReference type="EMBL" id="FNYH01000009">
    <property type="protein sequence ID" value="SEI74460.1"/>
    <property type="molecule type" value="Genomic_DNA"/>
</dbReference>
<dbReference type="PANTHER" id="PTHR43434">
    <property type="entry name" value="PHOSPHOGLYCOLATE PHOSPHATASE"/>
    <property type="match status" value="1"/>
</dbReference>
<gene>
    <name evidence="5" type="ORF">SAMN05421831_10924</name>
</gene>
<protein>
    <submittedName>
        <fullName evidence="5">Phosphoglycolate phosphatase</fullName>
    </submittedName>
</protein>
<organism evidence="5 6">
    <name type="scientific">Allopseudospirillum japonicum</name>
    <dbReference type="NCBI Taxonomy" id="64971"/>
    <lineage>
        <taxon>Bacteria</taxon>
        <taxon>Pseudomonadati</taxon>
        <taxon>Pseudomonadota</taxon>
        <taxon>Gammaproteobacteria</taxon>
        <taxon>Oceanospirillales</taxon>
        <taxon>Oceanospirillaceae</taxon>
        <taxon>Allopseudospirillum</taxon>
    </lineage>
</organism>
<dbReference type="SFLD" id="SFLDS00003">
    <property type="entry name" value="Haloacid_Dehalogenase"/>
    <property type="match status" value="1"/>
</dbReference>
<dbReference type="SUPFAM" id="SSF56784">
    <property type="entry name" value="HAD-like"/>
    <property type="match status" value="1"/>
</dbReference>
<evidence type="ECO:0000256" key="2">
    <source>
        <dbReference type="ARBA" id="ARBA00022801"/>
    </source>
</evidence>
<dbReference type="GO" id="GO:0046872">
    <property type="term" value="F:metal ion binding"/>
    <property type="evidence" value="ECO:0007669"/>
    <property type="project" value="UniProtKB-KW"/>
</dbReference>
<evidence type="ECO:0000313" key="5">
    <source>
        <dbReference type="EMBL" id="SEI74460.1"/>
    </source>
</evidence>
<accession>A0A1H6TDU4</accession>
<keyword evidence="2" id="KW-0378">Hydrolase</keyword>
<dbReference type="Gene3D" id="1.10.150.240">
    <property type="entry name" value="Putative phosphatase, domain 2"/>
    <property type="match status" value="1"/>
</dbReference>
<evidence type="ECO:0000313" key="6">
    <source>
        <dbReference type="Proteomes" id="UP000242999"/>
    </source>
</evidence>
<dbReference type="InterPro" id="IPR023198">
    <property type="entry name" value="PGP-like_dom2"/>
</dbReference>
<evidence type="ECO:0000256" key="1">
    <source>
        <dbReference type="ARBA" id="ARBA00022723"/>
    </source>
</evidence>
<dbReference type="GO" id="GO:0006281">
    <property type="term" value="P:DNA repair"/>
    <property type="evidence" value="ECO:0007669"/>
    <property type="project" value="TreeGrafter"/>
</dbReference>
<dbReference type="GO" id="GO:0008967">
    <property type="term" value="F:phosphoglycolate phosphatase activity"/>
    <property type="evidence" value="ECO:0007669"/>
    <property type="project" value="TreeGrafter"/>
</dbReference>
<dbReference type="InterPro" id="IPR036412">
    <property type="entry name" value="HAD-like_sf"/>
</dbReference>
<dbReference type="SFLD" id="SFLDG01129">
    <property type="entry name" value="C1.5:_HAD__Beta-PGM__Phosphata"/>
    <property type="match status" value="1"/>
</dbReference>
<dbReference type="InterPro" id="IPR041492">
    <property type="entry name" value="HAD_2"/>
</dbReference>
<proteinExistence type="predicted"/>
<keyword evidence="1" id="KW-0479">Metal-binding</keyword>
<dbReference type="InterPro" id="IPR006439">
    <property type="entry name" value="HAD-SF_hydro_IA"/>
</dbReference>
<name>A0A1H6TDU4_9GAMM</name>
<dbReference type="InterPro" id="IPR050155">
    <property type="entry name" value="HAD-like_hydrolase_sf"/>
</dbReference>
<sequence length="232" mass="25778">MNQPVRPLTELPLQAVLFDLDGTLLDTAADLHQALNQMRQADGLPPLPYDQVRAQVSNGASALIELGYGVPVEAATHAALRQRLLDTYAQCVAQEASYFAGMETLLQALEEAQISWGIVTNKPRYFTERLLHALNIKSAVTVCPEDIDARKPDPAPLWFACRQLAIEPQYCVYVGDHQRDIEAGRRAGMRTLVAAYGYLGPQDLPHQWQADHIVHSVPALHAWLRERLPDAL</sequence>
<dbReference type="Proteomes" id="UP000242999">
    <property type="component" value="Unassembled WGS sequence"/>
</dbReference>